<organism evidence="11 12">
    <name type="scientific">Anoxybacter fermentans</name>
    <dbReference type="NCBI Taxonomy" id="1323375"/>
    <lineage>
        <taxon>Bacteria</taxon>
        <taxon>Bacillati</taxon>
        <taxon>Bacillota</taxon>
        <taxon>Clostridia</taxon>
        <taxon>Halanaerobiales</taxon>
        <taxon>Anoxybacter</taxon>
    </lineage>
</organism>
<dbReference type="AlphaFoldDB" id="A0A3Q9HRX9"/>
<dbReference type="InterPro" id="IPR004147">
    <property type="entry name" value="ABC1_dom"/>
</dbReference>
<comment type="pathway">
    <text evidence="1">Cofactor biosynthesis; ubiquinone biosynthesis [regulation].</text>
</comment>
<dbReference type="InterPro" id="IPR010232">
    <property type="entry name" value="UbiB"/>
</dbReference>
<name>A0A3Q9HRX9_9FIRM</name>
<keyword evidence="12" id="KW-1185">Reference proteome</keyword>
<dbReference type="NCBIfam" id="TIGR01982">
    <property type="entry name" value="UbiB"/>
    <property type="match status" value="1"/>
</dbReference>
<dbReference type="InterPro" id="IPR050154">
    <property type="entry name" value="UbiB_kinase"/>
</dbReference>
<keyword evidence="3" id="KW-1003">Cell membrane</keyword>
<evidence type="ECO:0000256" key="1">
    <source>
        <dbReference type="ARBA" id="ARBA00005020"/>
    </source>
</evidence>
<dbReference type="Pfam" id="PF03109">
    <property type="entry name" value="ABC1"/>
    <property type="match status" value="1"/>
</dbReference>
<protein>
    <submittedName>
        <fullName evidence="11">2-polyprenylphenol 6-hydroxylase</fullName>
    </submittedName>
</protein>
<accession>A0A3Q9HRX9</accession>
<reference evidence="11 12" key="1">
    <citation type="submission" date="2016-07" db="EMBL/GenBank/DDBJ databases">
        <title>Genome and transcriptome analysis of iron-reducing fermentative bacteria Anoxybacter fermentans.</title>
        <authorList>
            <person name="Zeng X."/>
            <person name="Shao Z."/>
        </authorList>
    </citation>
    <scope>NUCLEOTIDE SEQUENCE [LARGE SCALE GENOMIC DNA]</scope>
    <source>
        <strain evidence="11 12">DY22613</strain>
    </source>
</reference>
<dbReference type="KEGG" id="aft:BBF96_13030"/>
<feature type="transmembrane region" description="Helical" evidence="9">
    <location>
        <begin position="505"/>
        <end position="523"/>
    </location>
</feature>
<evidence type="ECO:0000256" key="4">
    <source>
        <dbReference type="ARBA" id="ARBA00022519"/>
    </source>
</evidence>
<evidence type="ECO:0000259" key="10">
    <source>
        <dbReference type="Pfam" id="PF03109"/>
    </source>
</evidence>
<evidence type="ECO:0000256" key="8">
    <source>
        <dbReference type="ARBA" id="ARBA00023136"/>
    </source>
</evidence>
<evidence type="ECO:0000256" key="6">
    <source>
        <dbReference type="ARBA" id="ARBA00022692"/>
    </source>
</evidence>
<evidence type="ECO:0000313" key="12">
    <source>
        <dbReference type="Proteomes" id="UP000267250"/>
    </source>
</evidence>
<dbReference type="OrthoDB" id="9795390at2"/>
<dbReference type="PANTHER" id="PTHR10566">
    <property type="entry name" value="CHAPERONE-ACTIVITY OF BC1 COMPLEX CABC1 -RELATED"/>
    <property type="match status" value="1"/>
</dbReference>
<dbReference type="GO" id="GO:0006744">
    <property type="term" value="P:ubiquinone biosynthetic process"/>
    <property type="evidence" value="ECO:0007669"/>
    <property type="project" value="UniProtKB-UniPathway"/>
</dbReference>
<evidence type="ECO:0000256" key="9">
    <source>
        <dbReference type="SAM" id="Phobius"/>
    </source>
</evidence>
<dbReference type="CDD" id="cd05121">
    <property type="entry name" value="ABC1_ADCK3-like"/>
    <property type="match status" value="1"/>
</dbReference>
<comment type="similarity">
    <text evidence="2">Belongs to the protein kinase superfamily. ADCK protein kinase family.</text>
</comment>
<keyword evidence="5" id="KW-0831">Ubiquinone biosynthesis</keyword>
<gene>
    <name evidence="11" type="ORF">BBF96_13030</name>
</gene>
<evidence type="ECO:0000256" key="5">
    <source>
        <dbReference type="ARBA" id="ARBA00022688"/>
    </source>
</evidence>
<keyword evidence="8 9" id="KW-0472">Membrane</keyword>
<evidence type="ECO:0000313" key="11">
    <source>
        <dbReference type="EMBL" id="AZR74240.1"/>
    </source>
</evidence>
<proteinExistence type="inferred from homology"/>
<evidence type="ECO:0000256" key="3">
    <source>
        <dbReference type="ARBA" id="ARBA00022475"/>
    </source>
</evidence>
<dbReference type="RefSeq" id="WP_127017596.1">
    <property type="nucleotide sequence ID" value="NZ_CP016379.1"/>
</dbReference>
<dbReference type="SUPFAM" id="SSF56112">
    <property type="entry name" value="Protein kinase-like (PK-like)"/>
    <property type="match status" value="1"/>
</dbReference>
<dbReference type="EMBL" id="CP016379">
    <property type="protein sequence ID" value="AZR74240.1"/>
    <property type="molecule type" value="Genomic_DNA"/>
</dbReference>
<feature type="transmembrane region" description="Helical" evidence="9">
    <location>
        <begin position="535"/>
        <end position="556"/>
    </location>
</feature>
<sequence>MIRKIGLINRTYPHIKRYREIITVLVKHGFGDLITKTNLEKYIDFGKKLLPGKRNAHIVSLSRWERIRMVLEELGPTFIKFGQIMSNRPDLLPQELLVELEKLQDSVPPFSEEDARQLIEEELGKPISNLFKEFISTPIASASIAQVHKAVLMSGEEVVLKVQRPGIEEIIEVDLEIMFHLATLMEKHIQGMDVLNPVGIIKEFERSIRKEIDFTIEATHIERFGRNFQEDTTIYVPKVYRNYTTRKILTMEFIDGIKVSNINAVLESGNDPKIIANRGADLILKQIFEHGFFHADPHPGNILVLNNNIICFIDFGMMGFLLPKHREYLGNIIIGVVNRDTKRITKTLLQFSRNNRIEDIEGLEYQIFELVEQYSYLPLKDINMGELLNKIIKIILAYKLKIPPDIYLLSKALVTIEGVGRKLDPDFDMVKHVEPFAKKLLKERLSPRKLTKDIYLSATEFGLLFHDLPSEIREIIEQIKYGQVKIEHKGLEPMLKKHDQISNRIAFAIVLASLIIGSSLIVLSEIPPKWNGIPIIGIVGFLGAGIMGFWLLISILRHGKM</sequence>
<keyword evidence="4" id="KW-0997">Cell inner membrane</keyword>
<dbReference type="PANTHER" id="PTHR10566:SF113">
    <property type="entry name" value="PROTEIN ACTIVITY OF BC1 COMPLEX KINASE 7, CHLOROPLASTIC"/>
    <property type="match status" value="1"/>
</dbReference>
<keyword evidence="6 9" id="KW-0812">Transmembrane</keyword>
<dbReference type="Proteomes" id="UP000267250">
    <property type="component" value="Chromosome"/>
</dbReference>
<evidence type="ECO:0000256" key="7">
    <source>
        <dbReference type="ARBA" id="ARBA00022989"/>
    </source>
</evidence>
<feature type="domain" description="ABC1 atypical kinase-like" evidence="10">
    <location>
        <begin position="102"/>
        <end position="347"/>
    </location>
</feature>
<dbReference type="InterPro" id="IPR011009">
    <property type="entry name" value="Kinase-like_dom_sf"/>
</dbReference>
<dbReference type="UniPathway" id="UPA00232"/>
<evidence type="ECO:0000256" key="2">
    <source>
        <dbReference type="ARBA" id="ARBA00009670"/>
    </source>
</evidence>
<keyword evidence="7 9" id="KW-1133">Transmembrane helix</keyword>